<name>A0A9W6SBV7_9ACTN</name>
<keyword evidence="5" id="KW-1185">Reference proteome</keyword>
<dbReference type="Proteomes" id="UP001165074">
    <property type="component" value="Unassembled WGS sequence"/>
</dbReference>
<feature type="compositionally biased region" description="Pro residues" evidence="1">
    <location>
        <begin position="178"/>
        <end position="196"/>
    </location>
</feature>
<gene>
    <name evidence="4" type="ORF">Airi02_086630</name>
</gene>
<evidence type="ECO:0000256" key="2">
    <source>
        <dbReference type="SAM" id="SignalP"/>
    </source>
</evidence>
<dbReference type="RefSeq" id="WP_285581838.1">
    <property type="nucleotide sequence ID" value="NZ_BSTK01000017.1"/>
</dbReference>
<evidence type="ECO:0000259" key="3">
    <source>
        <dbReference type="Pfam" id="PF09992"/>
    </source>
</evidence>
<evidence type="ECO:0000256" key="1">
    <source>
        <dbReference type="SAM" id="MobiDB-lite"/>
    </source>
</evidence>
<dbReference type="Pfam" id="PF09992">
    <property type="entry name" value="NAGPA"/>
    <property type="match status" value="1"/>
</dbReference>
<reference evidence="4" key="1">
    <citation type="submission" date="2023-03" db="EMBL/GenBank/DDBJ databases">
        <title>Actinoallomurus iriomotensis NBRC 103684.</title>
        <authorList>
            <person name="Ichikawa N."/>
            <person name="Sato H."/>
            <person name="Tonouchi N."/>
        </authorList>
    </citation>
    <scope>NUCLEOTIDE SEQUENCE</scope>
    <source>
        <strain evidence="4">NBRC 103684</strain>
    </source>
</reference>
<sequence>MPRRTLSLLLVTVAAGAAAPAATAGARPPHFTAASRVWPGVVFRAFAAAGARGPVQGYLLDVDLSEPRVTVGLLHPPVVAARERVSLMADAQHAVAGVNGDFFNISESHRGVPATGAAVGPEMADGRALKAAVPEGQRFGPRRPLGATTEEVIGVGADRVGRMTTLRLNGTVTVQGPLGPPANAPVARPPRGPVHGPPDEDLDDDLDDDADEADDSALRVRHPERRHPRRRHAPRRAPDGRLSIPLGGLNQYALPVGGVGLFTNHWGSASRRRAVCGTDAVRRAPCSADAAEVTVRRGVVTRVAAPVGGGTIPLGTTVLAGREAGADVLRRLRPGDHVHVAYDLAGPARLRFAVGGFAILRGGAPLPGLDAATRAARTAAGVSANGRHLYLAVVDGRSPAGHGATLAELALLLRRAGAHDAMDLDGGGSSTLVLRTPGEPVVSVRNSPSRGAERAVANGVGVFVQADPGHARRKRR</sequence>
<keyword evidence="2" id="KW-0732">Signal</keyword>
<dbReference type="PANTHER" id="PTHR40446">
    <property type="entry name" value="N-ACETYLGLUCOSAMINE-1-PHOSPHODIESTER ALPHA-N-ACETYLGLUCOSAMINIDASE"/>
    <property type="match status" value="1"/>
</dbReference>
<feature type="compositionally biased region" description="Basic residues" evidence="1">
    <location>
        <begin position="219"/>
        <end position="235"/>
    </location>
</feature>
<dbReference type="PANTHER" id="PTHR40446:SF2">
    <property type="entry name" value="N-ACETYLGLUCOSAMINE-1-PHOSPHODIESTER ALPHA-N-ACETYLGLUCOSAMINIDASE"/>
    <property type="match status" value="1"/>
</dbReference>
<accession>A0A9W6SBV7</accession>
<feature type="compositionally biased region" description="Acidic residues" evidence="1">
    <location>
        <begin position="199"/>
        <end position="215"/>
    </location>
</feature>
<dbReference type="AlphaFoldDB" id="A0A9W6SBV7"/>
<feature type="chain" id="PRO_5040827263" description="Phosphodiester glycosidase domain-containing protein" evidence="2">
    <location>
        <begin position="25"/>
        <end position="476"/>
    </location>
</feature>
<organism evidence="4 5">
    <name type="scientific">Actinoallomurus iriomotensis</name>
    <dbReference type="NCBI Taxonomy" id="478107"/>
    <lineage>
        <taxon>Bacteria</taxon>
        <taxon>Bacillati</taxon>
        <taxon>Actinomycetota</taxon>
        <taxon>Actinomycetes</taxon>
        <taxon>Streptosporangiales</taxon>
        <taxon>Thermomonosporaceae</taxon>
        <taxon>Actinoallomurus</taxon>
    </lineage>
</organism>
<proteinExistence type="predicted"/>
<protein>
    <recommendedName>
        <fullName evidence="3">Phosphodiester glycosidase domain-containing protein</fullName>
    </recommendedName>
</protein>
<evidence type="ECO:0000313" key="5">
    <source>
        <dbReference type="Proteomes" id="UP001165074"/>
    </source>
</evidence>
<feature type="signal peptide" evidence="2">
    <location>
        <begin position="1"/>
        <end position="24"/>
    </location>
</feature>
<dbReference type="EMBL" id="BSTK01000017">
    <property type="protein sequence ID" value="GLY90734.1"/>
    <property type="molecule type" value="Genomic_DNA"/>
</dbReference>
<dbReference type="InterPro" id="IPR018711">
    <property type="entry name" value="NAGPA"/>
</dbReference>
<evidence type="ECO:0000313" key="4">
    <source>
        <dbReference type="EMBL" id="GLY90734.1"/>
    </source>
</evidence>
<feature type="region of interest" description="Disordered" evidence="1">
    <location>
        <begin position="171"/>
        <end position="242"/>
    </location>
</feature>
<comment type="caution">
    <text evidence="4">The sequence shown here is derived from an EMBL/GenBank/DDBJ whole genome shotgun (WGS) entry which is preliminary data.</text>
</comment>
<feature type="domain" description="Phosphodiester glycosidase" evidence="3">
    <location>
        <begin position="291"/>
        <end position="463"/>
    </location>
</feature>